<comment type="similarity">
    <text evidence="2">Belongs to the methyl-accepting chemotaxis (MCP) protein family.</text>
</comment>
<dbReference type="GO" id="GO:0016020">
    <property type="term" value="C:membrane"/>
    <property type="evidence" value="ECO:0007669"/>
    <property type="project" value="InterPro"/>
</dbReference>
<keyword evidence="1" id="KW-0807">Transducer</keyword>
<dbReference type="Pfam" id="PF00672">
    <property type="entry name" value="HAMP"/>
    <property type="match status" value="1"/>
</dbReference>
<evidence type="ECO:0000313" key="6">
    <source>
        <dbReference type="Proteomes" id="UP000605784"/>
    </source>
</evidence>
<sequence length="597" mass="63311">MSGTDTGGGISRVVPDVVRRRFVRKYFGIVVVAMLLTAVVGVALGASATATLNGQVEQQVASTAGLQADSLEGWIDGLRHQTRTISEAPPFQTGRTDGVAAYLLNRLQNARSDIVAIHYVKSSDATVVESTEQGMSGTDLQAAGVPWATRTEEIDATTDTVSTVVVADTPYESATDETVVAFISAPPQNTEHVVVVEAALSAGGAFQQTTEGAFTTVHNGDESLVYGQDHADAPVPDGAIGSESTGVAALSGSVVGYAPVEGTDWTVATHVPSRQAYALRDQLLTTIAALVLVPLVVLGAATAVFGRRTGSALERLTKKAERMEDGDLDVTFDRQRADEIGRLTAAFGNMQAALKEEIATAERAREKAEVSRAEAVAMNDYLQERADEYSEILARCAAGDLTVRMDPDGENDAMDRIAADFNETLSELEKTTGQLKRFAEEVAETGETIESSAYSLQDASEQIAESIQTVSIDTDDQRAKLQAATEEMDAAAAALERHADERDIDVTKPIANVERAAATLSDVAEGTDQTTAEAETVAGAAEEQAAELTEVTQQADKLRRYATPLGDVLGRFKTDAEREFYFPSGPGNVEDAPAPEE</sequence>
<dbReference type="GO" id="GO:0007165">
    <property type="term" value="P:signal transduction"/>
    <property type="evidence" value="ECO:0007669"/>
    <property type="project" value="UniProtKB-KW"/>
</dbReference>
<keyword evidence="3" id="KW-0472">Membrane</keyword>
<reference evidence="5" key="2">
    <citation type="submission" date="2020-09" db="EMBL/GenBank/DDBJ databases">
        <authorList>
            <person name="Sun Q."/>
            <person name="Ohkuma M."/>
        </authorList>
    </citation>
    <scope>NUCLEOTIDE SEQUENCE</scope>
    <source>
        <strain evidence="5">JCM 17820</strain>
    </source>
</reference>
<dbReference type="RefSeq" id="WP_188995741.1">
    <property type="nucleotide sequence ID" value="NZ_BMOU01000002.1"/>
</dbReference>
<comment type="caution">
    <text evidence="5">The sequence shown here is derived from an EMBL/GenBank/DDBJ whole genome shotgun (WGS) entry which is preliminary data.</text>
</comment>
<name>A0A830GJX5_9EURY</name>
<dbReference type="AlphaFoldDB" id="A0A830GJX5"/>
<dbReference type="EMBL" id="BMOU01000002">
    <property type="protein sequence ID" value="GGN90834.1"/>
    <property type="molecule type" value="Genomic_DNA"/>
</dbReference>
<dbReference type="InterPro" id="IPR003660">
    <property type="entry name" value="HAMP_dom"/>
</dbReference>
<gene>
    <name evidence="5" type="ORF">GCM10009030_13200</name>
</gene>
<dbReference type="CDD" id="cd06225">
    <property type="entry name" value="HAMP"/>
    <property type="match status" value="1"/>
</dbReference>
<keyword evidence="6" id="KW-1185">Reference proteome</keyword>
<feature type="domain" description="HAMP" evidence="4">
    <location>
        <begin position="307"/>
        <end position="359"/>
    </location>
</feature>
<evidence type="ECO:0000256" key="3">
    <source>
        <dbReference type="SAM" id="Phobius"/>
    </source>
</evidence>
<evidence type="ECO:0000256" key="1">
    <source>
        <dbReference type="ARBA" id="ARBA00023224"/>
    </source>
</evidence>
<dbReference type="PANTHER" id="PTHR32089">
    <property type="entry name" value="METHYL-ACCEPTING CHEMOTAXIS PROTEIN MCPB"/>
    <property type="match status" value="1"/>
</dbReference>
<reference evidence="5" key="1">
    <citation type="journal article" date="2014" name="Int. J. Syst. Evol. Microbiol.">
        <title>Complete genome sequence of Corynebacterium casei LMG S-19264T (=DSM 44701T), isolated from a smear-ripened cheese.</title>
        <authorList>
            <consortium name="US DOE Joint Genome Institute (JGI-PGF)"/>
            <person name="Walter F."/>
            <person name="Albersmeier A."/>
            <person name="Kalinowski J."/>
            <person name="Ruckert C."/>
        </authorList>
    </citation>
    <scope>NUCLEOTIDE SEQUENCE</scope>
    <source>
        <strain evidence="5">JCM 17820</strain>
    </source>
</reference>
<evidence type="ECO:0000259" key="4">
    <source>
        <dbReference type="PROSITE" id="PS50885"/>
    </source>
</evidence>
<evidence type="ECO:0000256" key="2">
    <source>
        <dbReference type="ARBA" id="ARBA00029447"/>
    </source>
</evidence>
<evidence type="ECO:0000313" key="5">
    <source>
        <dbReference type="EMBL" id="GGN90834.1"/>
    </source>
</evidence>
<keyword evidence="3" id="KW-1133">Transmembrane helix</keyword>
<feature type="transmembrane region" description="Helical" evidence="3">
    <location>
        <begin position="26"/>
        <end position="46"/>
    </location>
</feature>
<dbReference type="SUPFAM" id="SSF58104">
    <property type="entry name" value="Methyl-accepting chemotaxis protein (MCP) signaling domain"/>
    <property type="match status" value="1"/>
</dbReference>
<dbReference type="Gene3D" id="1.10.287.950">
    <property type="entry name" value="Methyl-accepting chemotaxis protein"/>
    <property type="match status" value="1"/>
</dbReference>
<dbReference type="Proteomes" id="UP000605784">
    <property type="component" value="Unassembled WGS sequence"/>
</dbReference>
<dbReference type="PANTHER" id="PTHR32089:SF112">
    <property type="entry name" value="LYSOZYME-LIKE PROTEIN-RELATED"/>
    <property type="match status" value="1"/>
</dbReference>
<feature type="domain" description="HAMP" evidence="4">
    <location>
        <begin position="380"/>
        <end position="433"/>
    </location>
</feature>
<protein>
    <recommendedName>
        <fullName evidence="4">HAMP domain-containing protein</fullName>
    </recommendedName>
</protein>
<feature type="transmembrane region" description="Helical" evidence="3">
    <location>
        <begin position="283"/>
        <end position="305"/>
    </location>
</feature>
<dbReference type="Gene3D" id="6.10.250.1910">
    <property type="match status" value="1"/>
</dbReference>
<dbReference type="PROSITE" id="PS50885">
    <property type="entry name" value="HAMP"/>
    <property type="match status" value="2"/>
</dbReference>
<proteinExistence type="inferred from homology"/>
<dbReference type="SMART" id="SM00304">
    <property type="entry name" value="HAMP"/>
    <property type="match status" value="2"/>
</dbReference>
<keyword evidence="3" id="KW-0812">Transmembrane</keyword>
<organism evidence="5 6">
    <name type="scientific">Haloarcula pellucida</name>
    <dbReference type="NCBI Taxonomy" id="1427151"/>
    <lineage>
        <taxon>Archaea</taxon>
        <taxon>Methanobacteriati</taxon>
        <taxon>Methanobacteriota</taxon>
        <taxon>Stenosarchaea group</taxon>
        <taxon>Halobacteria</taxon>
        <taxon>Halobacteriales</taxon>
        <taxon>Haloarculaceae</taxon>
        <taxon>Haloarcula</taxon>
    </lineage>
</organism>
<accession>A0A830GJX5</accession>